<dbReference type="PANTHER" id="PTHR43180">
    <property type="entry name" value="3-OXOACYL-(ACYL-CARRIER-PROTEIN) REDUCTASE (AFU_ORTHOLOGUE AFUA_6G11210)"/>
    <property type="match status" value="1"/>
</dbReference>
<dbReference type="InterPro" id="IPR020904">
    <property type="entry name" value="Sc_DH/Rdtase_CS"/>
</dbReference>
<organism evidence="3 4">
    <name type="scientific">Colocasia esculenta</name>
    <name type="common">Wild taro</name>
    <name type="synonym">Arum esculentum</name>
    <dbReference type="NCBI Taxonomy" id="4460"/>
    <lineage>
        <taxon>Eukaryota</taxon>
        <taxon>Viridiplantae</taxon>
        <taxon>Streptophyta</taxon>
        <taxon>Embryophyta</taxon>
        <taxon>Tracheophyta</taxon>
        <taxon>Spermatophyta</taxon>
        <taxon>Magnoliopsida</taxon>
        <taxon>Liliopsida</taxon>
        <taxon>Araceae</taxon>
        <taxon>Aroideae</taxon>
        <taxon>Colocasieae</taxon>
        <taxon>Colocasia</taxon>
    </lineage>
</organism>
<dbReference type="InterPro" id="IPR036291">
    <property type="entry name" value="NAD(P)-bd_dom_sf"/>
</dbReference>
<dbReference type="PROSITE" id="PS00061">
    <property type="entry name" value="ADH_SHORT"/>
    <property type="match status" value="1"/>
</dbReference>
<dbReference type="PANTHER" id="PTHR43180:SF30">
    <property type="entry name" value="MOMILACTONE A SYNTHASE"/>
    <property type="match status" value="1"/>
</dbReference>
<dbReference type="PRINTS" id="PR00080">
    <property type="entry name" value="SDRFAMILY"/>
</dbReference>
<name>A0A843WTV6_COLES</name>
<proteinExistence type="inferred from homology"/>
<accession>A0A843WTV6</accession>
<evidence type="ECO:0000313" key="3">
    <source>
        <dbReference type="EMBL" id="MQM13539.1"/>
    </source>
</evidence>
<dbReference type="FunFam" id="3.40.50.720:FF:000084">
    <property type="entry name" value="Short-chain dehydrogenase reductase"/>
    <property type="match status" value="1"/>
</dbReference>
<dbReference type="EMBL" id="NMUH01005727">
    <property type="protein sequence ID" value="MQM13539.1"/>
    <property type="molecule type" value="Genomic_DNA"/>
</dbReference>
<keyword evidence="4" id="KW-1185">Reference proteome</keyword>
<dbReference type="Proteomes" id="UP000652761">
    <property type="component" value="Unassembled WGS sequence"/>
</dbReference>
<protein>
    <submittedName>
        <fullName evidence="3">Uncharacterized protein</fullName>
    </submittedName>
</protein>
<dbReference type="Gene3D" id="3.40.50.720">
    <property type="entry name" value="NAD(P)-binding Rossmann-like Domain"/>
    <property type="match status" value="1"/>
</dbReference>
<dbReference type="NCBIfam" id="NF005559">
    <property type="entry name" value="PRK07231.1"/>
    <property type="match status" value="1"/>
</dbReference>
<reference evidence="3" key="1">
    <citation type="submission" date="2017-07" db="EMBL/GenBank/DDBJ databases">
        <title>Taro Niue Genome Assembly and Annotation.</title>
        <authorList>
            <person name="Atibalentja N."/>
            <person name="Keating K."/>
            <person name="Fields C.J."/>
        </authorList>
    </citation>
    <scope>NUCLEOTIDE SEQUENCE</scope>
    <source>
        <strain evidence="3">Niue_2</strain>
        <tissue evidence="3">Leaf</tissue>
    </source>
</reference>
<dbReference type="AlphaFoldDB" id="A0A843WTV6"/>
<comment type="similarity">
    <text evidence="1">Belongs to the short-chain dehydrogenases/reductases (SDR) family.</text>
</comment>
<comment type="caution">
    <text evidence="3">The sequence shown here is derived from an EMBL/GenBank/DDBJ whole genome shotgun (WGS) entry which is preliminary data.</text>
</comment>
<dbReference type="SUPFAM" id="SSF51735">
    <property type="entry name" value="NAD(P)-binding Rossmann-fold domains"/>
    <property type="match status" value="1"/>
</dbReference>
<keyword evidence="2" id="KW-0560">Oxidoreductase</keyword>
<dbReference type="PRINTS" id="PR00081">
    <property type="entry name" value="GDHRDH"/>
</dbReference>
<evidence type="ECO:0000313" key="4">
    <source>
        <dbReference type="Proteomes" id="UP000652761"/>
    </source>
</evidence>
<dbReference type="Pfam" id="PF13561">
    <property type="entry name" value="adh_short_C2"/>
    <property type="match status" value="1"/>
</dbReference>
<evidence type="ECO:0000256" key="1">
    <source>
        <dbReference type="ARBA" id="ARBA00006484"/>
    </source>
</evidence>
<evidence type="ECO:0000256" key="2">
    <source>
        <dbReference type="ARBA" id="ARBA00023002"/>
    </source>
</evidence>
<gene>
    <name evidence="3" type="ORF">Taro_046466</name>
</gene>
<dbReference type="InterPro" id="IPR002347">
    <property type="entry name" value="SDR_fam"/>
</dbReference>
<dbReference type="GO" id="GO:0016491">
    <property type="term" value="F:oxidoreductase activity"/>
    <property type="evidence" value="ECO:0007669"/>
    <property type="project" value="UniProtKB-KW"/>
</dbReference>
<sequence>MAGTVFAGIARRLEGKVALITGGASGIGEATARLFARHGARVVVADVQEELGRAVCDDLRAGGAPAAFVRCDVTVEDDVRGAVDAAAAEHGRLDVMFNNAGIVDPARSSIVDYDAADFDRVLAINLRGAFLGTKHAARVMIPARRGSIVTTASIASVGGGMATHAYTCSKHAVVGLTRNAAAELGQHGIRVNCVSPATVMTPLATKHIGLSVDRETLEGMASAAALLKGVVPKEEDVAVAFLASDEARFVSGHNLVVDGASTSSRLPFSARAGG</sequence>
<dbReference type="OrthoDB" id="1933718at2759"/>